<proteinExistence type="predicted"/>
<reference evidence="4" key="2">
    <citation type="submission" date="2021-04" db="EMBL/GenBank/DDBJ databases">
        <authorList>
            <person name="Gilroy R."/>
        </authorList>
    </citation>
    <scope>NUCLEOTIDE SEQUENCE</scope>
    <source>
        <strain evidence="4">CHK178-16964</strain>
    </source>
</reference>
<keyword evidence="3" id="KW-0143">Chaperone</keyword>
<dbReference type="GO" id="GO:0140662">
    <property type="term" value="F:ATP-dependent protein folding chaperone"/>
    <property type="evidence" value="ECO:0007669"/>
    <property type="project" value="InterPro"/>
</dbReference>
<dbReference type="InterPro" id="IPR043129">
    <property type="entry name" value="ATPase_NBD"/>
</dbReference>
<accession>A0A9D2HH76</accession>
<organism evidence="4 5">
    <name type="scientific">Candidatus Lachnoclostridium stercoravium</name>
    <dbReference type="NCBI Taxonomy" id="2838633"/>
    <lineage>
        <taxon>Bacteria</taxon>
        <taxon>Bacillati</taxon>
        <taxon>Bacillota</taxon>
        <taxon>Clostridia</taxon>
        <taxon>Lachnospirales</taxon>
        <taxon>Lachnospiraceae</taxon>
    </lineage>
</organism>
<evidence type="ECO:0000313" key="5">
    <source>
        <dbReference type="Proteomes" id="UP000823900"/>
    </source>
</evidence>
<keyword evidence="2" id="KW-0067">ATP-binding</keyword>
<dbReference type="GO" id="GO:0005524">
    <property type="term" value="F:ATP binding"/>
    <property type="evidence" value="ECO:0007669"/>
    <property type="project" value="UniProtKB-KW"/>
</dbReference>
<evidence type="ECO:0000256" key="1">
    <source>
        <dbReference type="ARBA" id="ARBA00022741"/>
    </source>
</evidence>
<protein>
    <submittedName>
        <fullName evidence="4">Hsp70 family protein</fullName>
    </submittedName>
</protein>
<dbReference type="Proteomes" id="UP000823900">
    <property type="component" value="Unassembled WGS sequence"/>
</dbReference>
<dbReference type="AlphaFoldDB" id="A0A9D2HH76"/>
<reference evidence="4" key="1">
    <citation type="journal article" date="2021" name="PeerJ">
        <title>Extensive microbial diversity within the chicken gut microbiome revealed by metagenomics and culture.</title>
        <authorList>
            <person name="Gilroy R."/>
            <person name="Ravi A."/>
            <person name="Getino M."/>
            <person name="Pursley I."/>
            <person name="Horton D.L."/>
            <person name="Alikhan N.F."/>
            <person name="Baker D."/>
            <person name="Gharbi K."/>
            <person name="Hall N."/>
            <person name="Watson M."/>
            <person name="Adriaenssens E.M."/>
            <person name="Foster-Nyarko E."/>
            <person name="Jarju S."/>
            <person name="Secka A."/>
            <person name="Antonio M."/>
            <person name="Oren A."/>
            <person name="Chaudhuri R.R."/>
            <person name="La Ragione R."/>
            <person name="Hildebrand F."/>
            <person name="Pallen M.J."/>
        </authorList>
    </citation>
    <scope>NUCLEOTIDE SEQUENCE</scope>
    <source>
        <strain evidence="4">CHK178-16964</strain>
    </source>
</reference>
<name>A0A9D2HH76_9FIRM</name>
<evidence type="ECO:0000256" key="2">
    <source>
        <dbReference type="ARBA" id="ARBA00022840"/>
    </source>
</evidence>
<keyword evidence="1" id="KW-0547">Nucleotide-binding</keyword>
<dbReference type="InterPro" id="IPR013126">
    <property type="entry name" value="Hsp_70_fam"/>
</dbReference>
<dbReference type="SUPFAM" id="SSF53067">
    <property type="entry name" value="Actin-like ATPase domain"/>
    <property type="match status" value="1"/>
</dbReference>
<sequence>MPLIGQTIDACRRILKSAELSAKDLSAVPMVGGTSRAPLVKEIVQRFSEDLPVYNFGTGSSHGRRKQRRGCSSLVVYLLASTECAGGKPGILSLCQDI</sequence>
<evidence type="ECO:0000313" key="4">
    <source>
        <dbReference type="EMBL" id="HJA71596.1"/>
    </source>
</evidence>
<dbReference type="EMBL" id="DWZA01000073">
    <property type="protein sequence ID" value="HJA71596.1"/>
    <property type="molecule type" value="Genomic_DNA"/>
</dbReference>
<dbReference type="Pfam" id="PF00012">
    <property type="entry name" value="HSP70"/>
    <property type="match status" value="1"/>
</dbReference>
<evidence type="ECO:0000256" key="3">
    <source>
        <dbReference type="ARBA" id="ARBA00023186"/>
    </source>
</evidence>
<dbReference type="Gene3D" id="3.30.420.40">
    <property type="match status" value="1"/>
</dbReference>
<gene>
    <name evidence="4" type="ORF">IAA07_08495</name>
</gene>
<comment type="caution">
    <text evidence="4">The sequence shown here is derived from an EMBL/GenBank/DDBJ whole genome shotgun (WGS) entry which is preliminary data.</text>
</comment>